<keyword evidence="4" id="KW-0472">Membrane</keyword>
<feature type="compositionally biased region" description="Low complexity" evidence="3">
    <location>
        <begin position="701"/>
        <end position="734"/>
    </location>
</feature>
<organism evidence="6 7">
    <name type="scientific">Brevibacterium ravenspurgense</name>
    <dbReference type="NCBI Taxonomy" id="479117"/>
    <lineage>
        <taxon>Bacteria</taxon>
        <taxon>Bacillati</taxon>
        <taxon>Actinomycetota</taxon>
        <taxon>Actinomycetes</taxon>
        <taxon>Micrococcales</taxon>
        <taxon>Brevibacteriaceae</taxon>
        <taxon>Brevibacterium</taxon>
    </lineage>
</organism>
<gene>
    <name evidence="6" type="ORF">Bravens_01689</name>
</gene>
<sequence length="766" mass="81369">MPRSQRFGAFVLAAAVIGTLTPSTAVFAALPAAQEASSEEPAKDTSASEPSEEPKPSEAAEAPVRPSSEPSEDPKTPEADAPATPVSEPSEAAEEEEEAKTGKVDFRLFRDENLNNTYDDEDAHDGYVNLLNKDTGEWFKVLPGSLQKQGLPAGTYTVYMRDASIADGFGVVVDAKGKRLPFVELKEQNDATYIDEDSGETAETVTDTGRFVTTTIEVKAGETAAAHYASTRIDAAAKVTLDGENVPTDVYFKDGNRKLKSFESDSGYLASDDASKKARHFFSEEWITVGVNPVAGQRVKNVTVGGLGAGKDITAEKISPFEYRVKRSEMGDDFGRFEFKVELEKSAEFGKVDFRLFRDENLNNTYDSGTDEDLDDYVNLFNEDTKEWFKVLPGSLQKQGLPAGKYTVYMRTQGTAQGFGAIVDADGKRLPFKTLEGKNEAVYIDEDNGKQTGTVTDAGQFVTTTIEVKAGETVTAHYASSRIDASAKINDDGVESVYFKDGDTKLGAFASDAGFLATADAEKKIRHFFTEDTVTLGVNLKDGRRVVKVEVEPSATRGGETRVLYDAEAAAPSADPEATPAAAPVAFAAASAAEASAEQDPTEFSIKRSEMGDDFGRFEFVVTTGPKEDPTDEPTDDPTDEPTDDPTDEPTDEPTQDPTDEPTDEPTDDPTDEPTDEPSQDPTEGATDGSTEGGSAAPAPGESDGNGSTGGSTESGSGSTTGSASDSSSSQKGSMPRTGVSVGMSLAAGLGLIAVGSLLVARRRKG</sequence>
<keyword evidence="2" id="KW-0677">Repeat</keyword>
<name>A0A150H949_9MICO</name>
<feature type="compositionally biased region" description="Acidic residues" evidence="3">
    <location>
        <begin position="630"/>
        <end position="679"/>
    </location>
</feature>
<keyword evidence="4" id="KW-1133">Transmembrane helix</keyword>
<dbReference type="RefSeq" id="WP_062022228.1">
    <property type="nucleotide sequence ID" value="NZ_LQQC01000010.1"/>
</dbReference>
<evidence type="ECO:0000313" key="7">
    <source>
        <dbReference type="Proteomes" id="UP000243589"/>
    </source>
</evidence>
<feature type="region of interest" description="Disordered" evidence="3">
    <location>
        <begin position="623"/>
        <end position="740"/>
    </location>
</feature>
<feature type="compositionally biased region" description="Low complexity" evidence="3">
    <location>
        <begin position="81"/>
        <end position="90"/>
    </location>
</feature>
<evidence type="ECO:0000313" key="6">
    <source>
        <dbReference type="EMBL" id="KXZ58636.1"/>
    </source>
</evidence>
<comment type="caution">
    <text evidence="6">The sequence shown here is derived from an EMBL/GenBank/DDBJ whole genome shotgun (WGS) entry which is preliminary data.</text>
</comment>
<keyword evidence="4" id="KW-0812">Transmembrane</keyword>
<dbReference type="Proteomes" id="UP000243589">
    <property type="component" value="Unassembled WGS sequence"/>
</dbReference>
<feature type="signal peptide" evidence="5">
    <location>
        <begin position="1"/>
        <end position="28"/>
    </location>
</feature>
<evidence type="ECO:0000256" key="4">
    <source>
        <dbReference type="SAM" id="Phobius"/>
    </source>
</evidence>
<feature type="chain" id="PRO_5007562522" evidence="5">
    <location>
        <begin position="29"/>
        <end position="766"/>
    </location>
</feature>
<evidence type="ECO:0000256" key="5">
    <source>
        <dbReference type="SAM" id="SignalP"/>
    </source>
</evidence>
<dbReference type="Pfam" id="PF04886">
    <property type="entry name" value="PT"/>
    <property type="match status" value="1"/>
</dbReference>
<feature type="transmembrane region" description="Helical" evidence="4">
    <location>
        <begin position="740"/>
        <end position="761"/>
    </location>
</feature>
<accession>A0A150H949</accession>
<dbReference type="EMBL" id="LQQC01000010">
    <property type="protein sequence ID" value="KXZ58636.1"/>
    <property type="molecule type" value="Genomic_DNA"/>
</dbReference>
<keyword evidence="1 5" id="KW-0732">Signal</keyword>
<reference evidence="6 7" key="1">
    <citation type="submission" date="2016-01" db="EMBL/GenBank/DDBJ databases">
        <title>Use of Whole Genome Sequencing to ascertain that Brevibacterium massiliense (Roux, Raoult 2009) is a later heterotypic synonym of Brevibacterium ravenspurgense (Mages 2008).</title>
        <authorList>
            <person name="Bernier A.-M."/>
            <person name="Burdz T."/>
            <person name="Huynh C."/>
            <person name="Pachecho A.L."/>
            <person name="Wiebe D."/>
            <person name="Bonner C."/>
            <person name="Bernard K."/>
        </authorList>
    </citation>
    <scope>NUCLEOTIDE SEQUENCE [LARGE SCALE GENOMIC DNA]</scope>
    <source>
        <strain evidence="6 7">CCUG56047</strain>
    </source>
</reference>
<evidence type="ECO:0000256" key="3">
    <source>
        <dbReference type="SAM" id="MobiDB-lite"/>
    </source>
</evidence>
<evidence type="ECO:0000256" key="2">
    <source>
        <dbReference type="ARBA" id="ARBA00022737"/>
    </source>
</evidence>
<dbReference type="AlphaFoldDB" id="A0A150H949"/>
<proteinExistence type="predicted"/>
<dbReference type="PATRIC" id="fig|479117.4.peg.1674"/>
<protein>
    <submittedName>
        <fullName evidence="6">Putative hemoglobin and hemoglobin-haptoglobin-binding protein 3</fullName>
    </submittedName>
</protein>
<keyword evidence="7" id="KW-1185">Reference proteome</keyword>
<dbReference type="InterPro" id="IPR006970">
    <property type="entry name" value="PT"/>
</dbReference>
<evidence type="ECO:0000256" key="1">
    <source>
        <dbReference type="ARBA" id="ARBA00022729"/>
    </source>
</evidence>
<feature type="region of interest" description="Disordered" evidence="3">
    <location>
        <begin position="32"/>
        <end position="105"/>
    </location>
</feature>